<dbReference type="InterPro" id="IPR016193">
    <property type="entry name" value="Cytidine_deaminase-like"/>
</dbReference>
<dbReference type="Gene3D" id="3.40.140.10">
    <property type="entry name" value="Cytidine Deaminase, domain 2"/>
    <property type="match status" value="1"/>
</dbReference>
<proteinExistence type="predicted"/>
<gene>
    <name evidence="1" type="ORF">SAMN05421756_11258</name>
</gene>
<evidence type="ECO:0000313" key="1">
    <source>
        <dbReference type="EMBL" id="SER30056.1"/>
    </source>
</evidence>
<dbReference type="STRING" id="1036181.SAMN05421756_11258"/>
<keyword evidence="2" id="KW-1185">Reference proteome</keyword>
<dbReference type="RefSeq" id="WP_091186317.1">
    <property type="nucleotide sequence ID" value="NZ_FOFA01000012.1"/>
</dbReference>
<evidence type="ECO:0000313" key="2">
    <source>
        <dbReference type="Proteomes" id="UP000198504"/>
    </source>
</evidence>
<reference evidence="2" key="1">
    <citation type="submission" date="2016-10" db="EMBL/GenBank/DDBJ databases">
        <authorList>
            <person name="Varghese N."/>
            <person name="Submissions S."/>
        </authorList>
    </citation>
    <scope>NUCLEOTIDE SEQUENCE [LARGE SCALE GENOMIC DNA]</scope>
    <source>
        <strain evidence="2">CGMCC 4.6856</strain>
    </source>
</reference>
<evidence type="ECO:0008006" key="3">
    <source>
        <dbReference type="Google" id="ProtNLM"/>
    </source>
</evidence>
<dbReference type="AlphaFoldDB" id="A0A1H9N241"/>
<sequence>MSADSSTPGVEAPTDPEDIKIITLARSALARTAAAQGACVRDTDGRTYAGTSVALEHLTLSAVAVAVAMAVSSGAEGLEAVALATADEPDPYALDADLDVVRDLGGPGLGLWAVDPRGVVRARVLT</sequence>
<dbReference type="EMBL" id="FOFA01000012">
    <property type="protein sequence ID" value="SER30056.1"/>
    <property type="molecule type" value="Genomic_DNA"/>
</dbReference>
<protein>
    <recommendedName>
        <fullName evidence="3">Cytidine deaminase</fullName>
    </recommendedName>
</protein>
<dbReference type="GO" id="GO:0003824">
    <property type="term" value="F:catalytic activity"/>
    <property type="evidence" value="ECO:0007669"/>
    <property type="project" value="InterPro"/>
</dbReference>
<name>A0A1H9N241_9ACTN</name>
<dbReference type="SUPFAM" id="SSF53927">
    <property type="entry name" value="Cytidine deaminase-like"/>
    <property type="match status" value="1"/>
</dbReference>
<dbReference type="Proteomes" id="UP000198504">
    <property type="component" value="Unassembled WGS sequence"/>
</dbReference>
<organism evidence="1 2">
    <name type="scientific">Microlunatus flavus</name>
    <dbReference type="NCBI Taxonomy" id="1036181"/>
    <lineage>
        <taxon>Bacteria</taxon>
        <taxon>Bacillati</taxon>
        <taxon>Actinomycetota</taxon>
        <taxon>Actinomycetes</taxon>
        <taxon>Propionibacteriales</taxon>
        <taxon>Propionibacteriaceae</taxon>
        <taxon>Microlunatus</taxon>
    </lineage>
</organism>
<accession>A0A1H9N241</accession>